<proteinExistence type="predicted"/>
<keyword evidence="2" id="KW-1185">Reference proteome</keyword>
<accession>A0ACD3AVA1</accession>
<name>A0ACD3AVA1_9AGAR</name>
<evidence type="ECO:0000313" key="2">
    <source>
        <dbReference type="Proteomes" id="UP000308600"/>
    </source>
</evidence>
<organism evidence="1 2">
    <name type="scientific">Pluteus cervinus</name>
    <dbReference type="NCBI Taxonomy" id="181527"/>
    <lineage>
        <taxon>Eukaryota</taxon>
        <taxon>Fungi</taxon>
        <taxon>Dikarya</taxon>
        <taxon>Basidiomycota</taxon>
        <taxon>Agaricomycotina</taxon>
        <taxon>Agaricomycetes</taxon>
        <taxon>Agaricomycetidae</taxon>
        <taxon>Agaricales</taxon>
        <taxon>Pluteineae</taxon>
        <taxon>Pluteaceae</taxon>
        <taxon>Pluteus</taxon>
    </lineage>
</organism>
<protein>
    <submittedName>
        <fullName evidence="1">Alpha/beta-hydrolase</fullName>
    </submittedName>
</protein>
<evidence type="ECO:0000313" key="1">
    <source>
        <dbReference type="EMBL" id="TFK69284.1"/>
    </source>
</evidence>
<reference evidence="1 2" key="1">
    <citation type="journal article" date="2019" name="Nat. Ecol. Evol.">
        <title>Megaphylogeny resolves global patterns of mushroom evolution.</title>
        <authorList>
            <person name="Varga T."/>
            <person name="Krizsan K."/>
            <person name="Foldi C."/>
            <person name="Dima B."/>
            <person name="Sanchez-Garcia M."/>
            <person name="Sanchez-Ramirez S."/>
            <person name="Szollosi G.J."/>
            <person name="Szarkandi J.G."/>
            <person name="Papp V."/>
            <person name="Albert L."/>
            <person name="Andreopoulos W."/>
            <person name="Angelini C."/>
            <person name="Antonin V."/>
            <person name="Barry K.W."/>
            <person name="Bougher N.L."/>
            <person name="Buchanan P."/>
            <person name="Buyck B."/>
            <person name="Bense V."/>
            <person name="Catcheside P."/>
            <person name="Chovatia M."/>
            <person name="Cooper J."/>
            <person name="Damon W."/>
            <person name="Desjardin D."/>
            <person name="Finy P."/>
            <person name="Geml J."/>
            <person name="Haridas S."/>
            <person name="Hughes K."/>
            <person name="Justo A."/>
            <person name="Karasinski D."/>
            <person name="Kautmanova I."/>
            <person name="Kiss B."/>
            <person name="Kocsube S."/>
            <person name="Kotiranta H."/>
            <person name="LaButti K.M."/>
            <person name="Lechner B.E."/>
            <person name="Liimatainen K."/>
            <person name="Lipzen A."/>
            <person name="Lukacs Z."/>
            <person name="Mihaltcheva S."/>
            <person name="Morgado L.N."/>
            <person name="Niskanen T."/>
            <person name="Noordeloos M.E."/>
            <person name="Ohm R.A."/>
            <person name="Ortiz-Santana B."/>
            <person name="Ovrebo C."/>
            <person name="Racz N."/>
            <person name="Riley R."/>
            <person name="Savchenko A."/>
            <person name="Shiryaev A."/>
            <person name="Soop K."/>
            <person name="Spirin V."/>
            <person name="Szebenyi C."/>
            <person name="Tomsovsky M."/>
            <person name="Tulloss R.E."/>
            <person name="Uehling J."/>
            <person name="Grigoriev I.V."/>
            <person name="Vagvolgyi C."/>
            <person name="Papp T."/>
            <person name="Martin F.M."/>
            <person name="Miettinen O."/>
            <person name="Hibbett D.S."/>
            <person name="Nagy L.G."/>
        </authorList>
    </citation>
    <scope>NUCLEOTIDE SEQUENCE [LARGE SCALE GENOMIC DNA]</scope>
    <source>
        <strain evidence="1 2">NL-1719</strain>
    </source>
</reference>
<dbReference type="Proteomes" id="UP000308600">
    <property type="component" value="Unassembled WGS sequence"/>
</dbReference>
<sequence>MSLCKDCIRGVRHEGTPEGKYEQIAGVKSYVATPTGDYPKDKVILLLPDVFGVELVNTQLLADDFAANNNVKTVVPDYLNGDSIPPDALNDGKFDLMKWFGSHGPAETRPPLDKVVAALKADGVTSLGATGYCYGGRYVFDLAYEKVISVSVVNHPSLLKNPVDLEKYRDEAKAPLLINSCTVDTQFPHEFQTKADEILGTFGPGYRRVYFGGCTHGFSVRGDLSDPRVKAGKEGAFKSAVEWFGLHL</sequence>
<dbReference type="EMBL" id="ML208333">
    <property type="protein sequence ID" value="TFK69284.1"/>
    <property type="molecule type" value="Genomic_DNA"/>
</dbReference>
<gene>
    <name evidence="1" type="ORF">BDN72DRAFT_796661</name>
</gene>